<dbReference type="RefSeq" id="WP_171194422.1">
    <property type="nucleotide sequence ID" value="NZ_CP061032.1"/>
</dbReference>
<organism evidence="2 3">
    <name type="scientific">Corynebacterium lujinxingii</name>
    <dbReference type="NCBI Taxonomy" id="2763010"/>
    <lineage>
        <taxon>Bacteria</taxon>
        <taxon>Bacillati</taxon>
        <taxon>Actinomycetota</taxon>
        <taxon>Actinomycetes</taxon>
        <taxon>Mycobacteriales</taxon>
        <taxon>Corynebacteriaceae</taxon>
        <taxon>Corynebacterium</taxon>
    </lineage>
</organism>
<dbReference type="EMBL" id="CP061032">
    <property type="protein sequence ID" value="QNP90875.1"/>
    <property type="molecule type" value="Genomic_DNA"/>
</dbReference>
<dbReference type="Proteomes" id="UP000642876">
    <property type="component" value="Unassembled WGS sequence"/>
</dbReference>
<proteinExistence type="predicted"/>
<protein>
    <submittedName>
        <fullName evidence="2">Uncharacterized protein</fullName>
    </submittedName>
</protein>
<evidence type="ECO:0000313" key="3">
    <source>
        <dbReference type="Proteomes" id="UP000516235"/>
    </source>
</evidence>
<gene>
    <name evidence="1" type="ORF">H7348_08715</name>
    <name evidence="2" type="ORF">IAU68_03670</name>
</gene>
<dbReference type="Proteomes" id="UP000516235">
    <property type="component" value="Chromosome"/>
</dbReference>
<keyword evidence="4" id="KW-1185">Reference proteome</keyword>
<reference evidence="3 4" key="1">
    <citation type="submission" date="2020-08" db="EMBL/GenBank/DDBJ databases">
        <title>novel species in genus Corynebacterium.</title>
        <authorList>
            <person name="Zhang G."/>
        </authorList>
    </citation>
    <scope>NUCLEOTIDE SEQUENCE [LARGE SCALE GENOMIC DNA]</scope>
    <source>
        <strain evidence="3 4">zg-917</strain>
        <strain evidence="2">Zg-917</strain>
    </source>
</reference>
<dbReference type="KEGG" id="cluj:IAU68_03670"/>
<sequence length="69" mass="7774">MSADFIKTMNAAWARGRVQQADLDTFKTHGASVPDRLYTMAGNGELTMNWLLHYWKKTAIQGESKEVGQ</sequence>
<evidence type="ECO:0000313" key="2">
    <source>
        <dbReference type="EMBL" id="QNP90875.1"/>
    </source>
</evidence>
<dbReference type="AlphaFoldDB" id="A0A7H0K0Q9"/>
<accession>A0A7H0K0Q9</accession>
<evidence type="ECO:0000313" key="4">
    <source>
        <dbReference type="Proteomes" id="UP000642876"/>
    </source>
</evidence>
<name>A0A7H0K0Q9_9CORY</name>
<evidence type="ECO:0000313" key="1">
    <source>
        <dbReference type="EMBL" id="MBC3179380.1"/>
    </source>
</evidence>
<dbReference type="EMBL" id="JACMYE010000007">
    <property type="protein sequence ID" value="MBC3179380.1"/>
    <property type="molecule type" value="Genomic_DNA"/>
</dbReference>